<evidence type="ECO:0000313" key="1">
    <source>
        <dbReference type="EMBL" id="PNX67084.1"/>
    </source>
</evidence>
<protein>
    <submittedName>
        <fullName evidence="1">Uncharacterized protein</fullName>
    </submittedName>
</protein>
<gene>
    <name evidence="1" type="ORF">L195_g063355</name>
</gene>
<comment type="caution">
    <text evidence="1">The sequence shown here is derived from an EMBL/GenBank/DDBJ whole genome shotgun (WGS) entry which is preliminary data.</text>
</comment>
<proteinExistence type="predicted"/>
<sequence length="75" mass="8043">SGQDDPPRPGPHRLSAGLPADDFVLPPLYAHDKLLTGETKVKIDPADEAILVDMGPETLRTEIAAQSMALLKLVE</sequence>
<organism evidence="1 2">
    <name type="scientific">Trifolium pratense</name>
    <name type="common">Red clover</name>
    <dbReference type="NCBI Taxonomy" id="57577"/>
    <lineage>
        <taxon>Eukaryota</taxon>
        <taxon>Viridiplantae</taxon>
        <taxon>Streptophyta</taxon>
        <taxon>Embryophyta</taxon>
        <taxon>Tracheophyta</taxon>
        <taxon>Spermatophyta</taxon>
        <taxon>Magnoliopsida</taxon>
        <taxon>eudicotyledons</taxon>
        <taxon>Gunneridae</taxon>
        <taxon>Pentapetalae</taxon>
        <taxon>rosids</taxon>
        <taxon>fabids</taxon>
        <taxon>Fabales</taxon>
        <taxon>Fabaceae</taxon>
        <taxon>Papilionoideae</taxon>
        <taxon>50 kb inversion clade</taxon>
        <taxon>NPAAA clade</taxon>
        <taxon>Hologalegina</taxon>
        <taxon>IRL clade</taxon>
        <taxon>Trifolieae</taxon>
        <taxon>Trifolium</taxon>
    </lineage>
</organism>
<accession>A0A2K3KLC5</accession>
<reference evidence="1 2" key="1">
    <citation type="journal article" date="2014" name="Am. J. Bot.">
        <title>Genome assembly and annotation for red clover (Trifolium pratense; Fabaceae).</title>
        <authorList>
            <person name="Istvanek J."/>
            <person name="Jaros M."/>
            <person name="Krenek A."/>
            <person name="Repkova J."/>
        </authorList>
    </citation>
    <scope>NUCLEOTIDE SEQUENCE [LARGE SCALE GENOMIC DNA]</scope>
    <source>
        <strain evidence="2">cv. Tatra</strain>
        <tissue evidence="1">Young leaves</tissue>
    </source>
</reference>
<feature type="non-terminal residue" evidence="1">
    <location>
        <position position="1"/>
    </location>
</feature>
<dbReference type="Proteomes" id="UP000236291">
    <property type="component" value="Unassembled WGS sequence"/>
</dbReference>
<evidence type="ECO:0000313" key="2">
    <source>
        <dbReference type="Proteomes" id="UP000236291"/>
    </source>
</evidence>
<dbReference type="AlphaFoldDB" id="A0A2K3KLC5"/>
<name>A0A2K3KLC5_TRIPR</name>
<dbReference type="EMBL" id="ASHM01203611">
    <property type="protein sequence ID" value="PNX67084.1"/>
    <property type="molecule type" value="Genomic_DNA"/>
</dbReference>
<feature type="non-terminal residue" evidence="1">
    <location>
        <position position="75"/>
    </location>
</feature>
<reference evidence="1 2" key="2">
    <citation type="journal article" date="2017" name="Front. Plant Sci.">
        <title>Gene Classification and Mining of Molecular Markers Useful in Red Clover (Trifolium pratense) Breeding.</title>
        <authorList>
            <person name="Istvanek J."/>
            <person name="Dluhosova J."/>
            <person name="Dluhos P."/>
            <person name="Patkova L."/>
            <person name="Nedelnik J."/>
            <person name="Repkova J."/>
        </authorList>
    </citation>
    <scope>NUCLEOTIDE SEQUENCE [LARGE SCALE GENOMIC DNA]</scope>
    <source>
        <strain evidence="2">cv. Tatra</strain>
        <tissue evidence="1">Young leaves</tissue>
    </source>
</reference>